<dbReference type="STRING" id="313628.LNTAR_24556"/>
<evidence type="ECO:0000256" key="1">
    <source>
        <dbReference type="SAM" id="Phobius"/>
    </source>
</evidence>
<keyword evidence="3" id="KW-1185">Reference proteome</keyword>
<keyword evidence="1" id="KW-0472">Membrane</keyword>
<evidence type="ECO:0000313" key="2">
    <source>
        <dbReference type="EMBL" id="EDM25155.1"/>
    </source>
</evidence>
<proteinExistence type="predicted"/>
<dbReference type="Proteomes" id="UP000004947">
    <property type="component" value="Unassembled WGS sequence"/>
</dbReference>
<dbReference type="EMBL" id="ABCK01000035">
    <property type="protein sequence ID" value="EDM25155.1"/>
    <property type="molecule type" value="Genomic_DNA"/>
</dbReference>
<dbReference type="AlphaFoldDB" id="A6DT82"/>
<dbReference type="eggNOG" id="COG1996">
    <property type="taxonomic scope" value="Bacteria"/>
</dbReference>
<comment type="caution">
    <text evidence="2">The sequence shown here is derived from an EMBL/GenBank/DDBJ whole genome shotgun (WGS) entry which is preliminary data.</text>
</comment>
<evidence type="ECO:0008006" key="4">
    <source>
        <dbReference type="Google" id="ProtNLM"/>
    </source>
</evidence>
<gene>
    <name evidence="2" type="ORF">LNTAR_24556</name>
</gene>
<dbReference type="OrthoDB" id="9779451at2"/>
<feature type="transmembrane region" description="Helical" evidence="1">
    <location>
        <begin position="336"/>
        <end position="357"/>
    </location>
</feature>
<dbReference type="PANTHER" id="PTHR37826:SF3">
    <property type="entry name" value="J DOMAIN-CONTAINING PROTEIN"/>
    <property type="match status" value="1"/>
</dbReference>
<sequence length="359" mass="41073">MAKRQFPCNSCGADLLFLPGSNKMECPYCGSANELEVPAEAVVEHDYLAKMRELEECPQDADLVEIKEVDCGSCGAKTTLGKEVQAGSCPFCDTPFVTEPHSEKVIKPHALLPFKIDSKQGMKQFESWVSSRWFAPNKLKEYARRSEKLQGIYLAHWTYDTSTSTDYSGSRGQHYYVTESYTDSEGNSKTRQVRKTRWYPVCGHVYNVFDDILIVANDSLPRKYTKELEPWDLQELVPFADEYLSGFKSEHYSVSLRQGFDMAKEEASPEIRQSIKRDIGGDEQRIHNFYTDWNEVSFKHILLPVWVSAYRFHDKVYRVVINARTGEVQGERPYSWVKITLAVLAVLALIAIVVVLFNK</sequence>
<keyword evidence="1" id="KW-1133">Transmembrane helix</keyword>
<evidence type="ECO:0000313" key="3">
    <source>
        <dbReference type="Proteomes" id="UP000004947"/>
    </source>
</evidence>
<keyword evidence="1" id="KW-0812">Transmembrane</keyword>
<reference evidence="2 3" key="1">
    <citation type="journal article" date="2010" name="J. Bacteriol.">
        <title>Genome sequence of Lentisphaera araneosa HTCC2155T, the type species of the order Lentisphaerales in the phylum Lentisphaerae.</title>
        <authorList>
            <person name="Thrash J.C."/>
            <person name="Cho J.C."/>
            <person name="Vergin K.L."/>
            <person name="Morris R.M."/>
            <person name="Giovannoni S.J."/>
        </authorList>
    </citation>
    <scope>NUCLEOTIDE SEQUENCE [LARGE SCALE GENOMIC DNA]</scope>
    <source>
        <strain evidence="2 3">HTCC2155</strain>
    </source>
</reference>
<dbReference type="PANTHER" id="PTHR37826">
    <property type="entry name" value="FLOTILLIN BAND_7_5 DOMAIN PROTEIN"/>
    <property type="match status" value="1"/>
</dbReference>
<organism evidence="2 3">
    <name type="scientific">Lentisphaera araneosa HTCC2155</name>
    <dbReference type="NCBI Taxonomy" id="313628"/>
    <lineage>
        <taxon>Bacteria</taxon>
        <taxon>Pseudomonadati</taxon>
        <taxon>Lentisphaerota</taxon>
        <taxon>Lentisphaeria</taxon>
        <taxon>Lentisphaerales</taxon>
        <taxon>Lentisphaeraceae</taxon>
        <taxon>Lentisphaera</taxon>
    </lineage>
</organism>
<protein>
    <recommendedName>
        <fullName evidence="4">Primosomal protein N' (Replication factor Y)-superfamily II helicase</fullName>
    </recommendedName>
</protein>
<name>A6DT82_9BACT</name>
<dbReference type="RefSeq" id="WP_007281031.1">
    <property type="nucleotide sequence ID" value="NZ_ABCK01000035.1"/>
</dbReference>
<accession>A6DT82</accession>